<dbReference type="VEuPathDB" id="FungiDB:RhiirA1_238853"/>
<keyword evidence="1" id="KW-0812">Transmembrane</keyword>
<accession>A0A2N0SE54</accession>
<protein>
    <submittedName>
        <fullName evidence="2">Uncharacterized protein</fullName>
    </submittedName>
</protein>
<evidence type="ECO:0000313" key="2">
    <source>
        <dbReference type="EMBL" id="PKC73836.1"/>
    </source>
</evidence>
<evidence type="ECO:0000313" key="3">
    <source>
        <dbReference type="Proteomes" id="UP000232688"/>
    </source>
</evidence>
<keyword evidence="1" id="KW-1133">Transmembrane helix</keyword>
<reference evidence="2 3" key="1">
    <citation type="submission" date="2017-10" db="EMBL/GenBank/DDBJ databases">
        <title>Extensive intraspecific genome diversity in a model arbuscular mycorrhizal fungus.</title>
        <authorList>
            <person name="Chen E.C.H."/>
            <person name="Morin E."/>
            <person name="Baudet D."/>
            <person name="Noel J."/>
            <person name="Ndikumana S."/>
            <person name="Charron P."/>
            <person name="St-Onge C."/>
            <person name="Giorgi J."/>
            <person name="Grigoriev I.V."/>
            <person name="Roux C."/>
            <person name="Martin F.M."/>
            <person name="Corradi N."/>
        </authorList>
    </citation>
    <scope>NUCLEOTIDE SEQUENCE [LARGE SCALE GENOMIC DNA]</scope>
    <source>
        <strain evidence="2 3">A1</strain>
    </source>
</reference>
<evidence type="ECO:0000256" key="1">
    <source>
        <dbReference type="SAM" id="Phobius"/>
    </source>
</evidence>
<dbReference type="Proteomes" id="UP000232688">
    <property type="component" value="Unassembled WGS sequence"/>
</dbReference>
<dbReference type="EMBL" id="LLXH01000073">
    <property type="protein sequence ID" value="PKC73836.1"/>
    <property type="molecule type" value="Genomic_DNA"/>
</dbReference>
<gene>
    <name evidence="2" type="ORF">RhiirA1_238853</name>
</gene>
<feature type="transmembrane region" description="Helical" evidence="1">
    <location>
        <begin position="32"/>
        <end position="51"/>
    </location>
</feature>
<sequence>MIVIVFFLHFGGNVFCTLLLNALQAFDSLLTILKSGTGLYLTSGLLLSAVYKMGNKRKMLTFPYYFLSFIDDVNSCTI</sequence>
<proteinExistence type="predicted"/>
<keyword evidence="1" id="KW-0472">Membrane</keyword>
<comment type="caution">
    <text evidence="2">The sequence shown here is derived from an EMBL/GenBank/DDBJ whole genome shotgun (WGS) entry which is preliminary data.</text>
</comment>
<organism evidence="2 3">
    <name type="scientific">Rhizophagus irregularis</name>
    <dbReference type="NCBI Taxonomy" id="588596"/>
    <lineage>
        <taxon>Eukaryota</taxon>
        <taxon>Fungi</taxon>
        <taxon>Fungi incertae sedis</taxon>
        <taxon>Mucoromycota</taxon>
        <taxon>Glomeromycotina</taxon>
        <taxon>Glomeromycetes</taxon>
        <taxon>Glomerales</taxon>
        <taxon>Glomeraceae</taxon>
        <taxon>Rhizophagus</taxon>
    </lineage>
</organism>
<dbReference type="AlphaFoldDB" id="A0A2N0SE54"/>
<name>A0A2N0SE54_9GLOM</name>
<reference evidence="2 3" key="2">
    <citation type="submission" date="2017-10" db="EMBL/GenBank/DDBJ databases">
        <title>Genome analyses suggest a sexual origin of heterokaryosis in a supposedly ancient asexual fungus.</title>
        <authorList>
            <person name="Corradi N."/>
            <person name="Sedzielewska K."/>
            <person name="Noel J."/>
            <person name="Charron P."/>
            <person name="Farinelli L."/>
            <person name="Marton T."/>
            <person name="Kruger M."/>
            <person name="Pelin A."/>
            <person name="Brachmann A."/>
            <person name="Corradi N."/>
        </authorList>
    </citation>
    <scope>NUCLEOTIDE SEQUENCE [LARGE SCALE GENOMIC DNA]</scope>
    <source>
        <strain evidence="2 3">A1</strain>
    </source>
</reference>